<evidence type="ECO:0000256" key="2">
    <source>
        <dbReference type="ARBA" id="ARBA00022777"/>
    </source>
</evidence>
<dbReference type="Proteomes" id="UP000078437">
    <property type="component" value="Chromosome"/>
</dbReference>
<dbReference type="EMBL" id="CP013979">
    <property type="protein sequence ID" value="ANJ27235.1"/>
    <property type="molecule type" value="Genomic_DNA"/>
</dbReference>
<keyword evidence="1" id="KW-0808">Transferase</keyword>
<dbReference type="OrthoDB" id="144293at2"/>
<keyword evidence="4" id="KW-0472">Membrane</keyword>
<dbReference type="Gene3D" id="1.20.5.1930">
    <property type="match status" value="1"/>
</dbReference>
<dbReference type="InterPro" id="IPR036890">
    <property type="entry name" value="HATPase_C_sf"/>
</dbReference>
<dbReference type="RefSeq" id="WP_067877033.1">
    <property type="nucleotide sequence ID" value="NZ_CP013979.1"/>
</dbReference>
<feature type="transmembrane region" description="Helical" evidence="4">
    <location>
        <begin position="89"/>
        <end position="113"/>
    </location>
</feature>
<dbReference type="InterPro" id="IPR005467">
    <property type="entry name" value="His_kinase_dom"/>
</dbReference>
<keyword evidence="3" id="KW-0902">Two-component regulatory system</keyword>
<dbReference type="InterPro" id="IPR011712">
    <property type="entry name" value="Sig_transdc_His_kin_sub3_dim/P"/>
</dbReference>
<dbReference type="PROSITE" id="PS50109">
    <property type="entry name" value="HIS_KIN"/>
    <property type="match status" value="1"/>
</dbReference>
<keyword evidence="4" id="KW-1133">Transmembrane helix</keyword>
<reference evidence="7" key="2">
    <citation type="submission" date="2016-01" db="EMBL/GenBank/DDBJ databases">
        <title>Complete genome sequence of Agromyces aureus AR33T and comparison with related organisms.</title>
        <authorList>
            <person name="Corretto E."/>
            <person name="Antonielli L."/>
            <person name="Sessitsch A."/>
            <person name="Brader G."/>
        </authorList>
    </citation>
    <scope>NUCLEOTIDE SEQUENCE [LARGE SCALE GENOMIC DNA]</scope>
    <source>
        <strain evidence="7">AR33</strain>
    </source>
</reference>
<dbReference type="GO" id="GO:0046983">
    <property type="term" value="F:protein dimerization activity"/>
    <property type="evidence" value="ECO:0007669"/>
    <property type="project" value="InterPro"/>
</dbReference>
<dbReference type="InterPro" id="IPR050482">
    <property type="entry name" value="Sensor_HK_TwoCompSys"/>
</dbReference>
<gene>
    <name evidence="6" type="ORF">ATC03_11375</name>
</gene>
<dbReference type="CDD" id="cd16917">
    <property type="entry name" value="HATPase_UhpB-NarQ-NarX-like"/>
    <property type="match status" value="1"/>
</dbReference>
<dbReference type="SMART" id="SM00387">
    <property type="entry name" value="HATPase_c"/>
    <property type="match status" value="1"/>
</dbReference>
<dbReference type="SUPFAM" id="SSF55874">
    <property type="entry name" value="ATPase domain of HSP90 chaperone/DNA topoisomerase II/histidine kinase"/>
    <property type="match status" value="1"/>
</dbReference>
<dbReference type="AlphaFoldDB" id="A0A191WG18"/>
<evidence type="ECO:0000256" key="4">
    <source>
        <dbReference type="SAM" id="Phobius"/>
    </source>
</evidence>
<dbReference type="GO" id="GO:0016020">
    <property type="term" value="C:membrane"/>
    <property type="evidence" value="ECO:0007669"/>
    <property type="project" value="InterPro"/>
</dbReference>
<evidence type="ECO:0000313" key="6">
    <source>
        <dbReference type="EMBL" id="ANJ27235.1"/>
    </source>
</evidence>
<evidence type="ECO:0000259" key="5">
    <source>
        <dbReference type="PROSITE" id="PS50109"/>
    </source>
</evidence>
<organism evidence="6 7">
    <name type="scientific">Agromyces aureus</name>
    <dbReference type="NCBI Taxonomy" id="453304"/>
    <lineage>
        <taxon>Bacteria</taxon>
        <taxon>Bacillati</taxon>
        <taxon>Actinomycetota</taxon>
        <taxon>Actinomycetes</taxon>
        <taxon>Micrococcales</taxon>
        <taxon>Microbacteriaceae</taxon>
        <taxon>Agromyces</taxon>
    </lineage>
</organism>
<keyword evidence="2" id="KW-0418">Kinase</keyword>
<dbReference type="PANTHER" id="PTHR24421:SF62">
    <property type="entry name" value="SENSORY TRANSDUCTION HISTIDINE KINASE"/>
    <property type="match status" value="1"/>
</dbReference>
<dbReference type="PANTHER" id="PTHR24421">
    <property type="entry name" value="NITRATE/NITRITE SENSOR PROTEIN NARX-RELATED"/>
    <property type="match status" value="1"/>
</dbReference>
<name>A0A191WG18_9MICO</name>
<keyword evidence="4" id="KW-0812">Transmembrane</keyword>
<feature type="transmembrane region" description="Helical" evidence="4">
    <location>
        <begin position="154"/>
        <end position="171"/>
    </location>
</feature>
<dbReference type="PIRSF" id="PIRSF037434">
    <property type="entry name" value="STHK_ChrS"/>
    <property type="match status" value="1"/>
</dbReference>
<dbReference type="STRING" id="453304.ATC03_11375"/>
<dbReference type="Pfam" id="PF07730">
    <property type="entry name" value="HisKA_3"/>
    <property type="match status" value="1"/>
</dbReference>
<evidence type="ECO:0000256" key="1">
    <source>
        <dbReference type="ARBA" id="ARBA00022679"/>
    </source>
</evidence>
<sequence>MTAPAAPLPLPLLDFGRVSPSALRPVFITLRFGLHVLVVGLALFVMVRALLADDQYEAGITILTISFLACYAAGIAASQRNLPQWARVLWLTALLALWAGMSAMTPDAAFLAFPLFFLELHVLAAPLAVPLVVVTFGLSVWGTATHLGFDVGTILGPLISAGVAIVIGLGYRAMAQETKDRQALILDLIATREELSTASREAGTLAERERIAREIHDTVAQGLSSIQMLLHAAERDIDDERTLDKLRLARETASDNLAETRRFIRELSPPSLDEQTLPAALRRLAAAVDEQAAQAGTSTRVSYTTSGAPVTLPMSIDATLLRIAQGALANVLRHARATRAELTLSYLGDEVALDVVDDGIGFDPAAIAADPAAQLRFGLRAMRERAEREGGSIVVESHPGEGTAVSVRIPVAAAP</sequence>
<evidence type="ECO:0000313" key="7">
    <source>
        <dbReference type="Proteomes" id="UP000078437"/>
    </source>
</evidence>
<feature type="domain" description="Histidine kinase" evidence="5">
    <location>
        <begin position="210"/>
        <end position="413"/>
    </location>
</feature>
<evidence type="ECO:0000256" key="3">
    <source>
        <dbReference type="ARBA" id="ARBA00023012"/>
    </source>
</evidence>
<feature type="transmembrane region" description="Helical" evidence="4">
    <location>
        <begin position="58"/>
        <end position="77"/>
    </location>
</feature>
<dbReference type="Pfam" id="PF02518">
    <property type="entry name" value="HATPase_c"/>
    <property type="match status" value="1"/>
</dbReference>
<keyword evidence="7" id="KW-1185">Reference proteome</keyword>
<protein>
    <recommendedName>
        <fullName evidence="5">Histidine kinase domain-containing protein</fullName>
    </recommendedName>
</protein>
<reference evidence="6 7" key="1">
    <citation type="journal article" date="2016" name="Int. J. Syst. Evol. Microbiol.">
        <title>Agromyces aureus sp. nov., isolated from the rhizosphere of Salix caprea L. grown in a heavy-metal-contaminated soil.</title>
        <authorList>
            <person name="Corretto E."/>
            <person name="Antonielli L."/>
            <person name="Sessitsch A."/>
            <person name="Compant S."/>
            <person name="Gorfer M."/>
            <person name="Kuffner M."/>
            <person name="Brader G."/>
        </authorList>
    </citation>
    <scope>NUCLEOTIDE SEQUENCE [LARGE SCALE GENOMIC DNA]</scope>
    <source>
        <strain evidence="6 7">AR33</strain>
    </source>
</reference>
<accession>A0A191WG18</accession>
<feature type="transmembrane region" description="Helical" evidence="4">
    <location>
        <begin position="120"/>
        <end position="142"/>
    </location>
</feature>
<dbReference type="InterPro" id="IPR003594">
    <property type="entry name" value="HATPase_dom"/>
</dbReference>
<feature type="transmembrane region" description="Helical" evidence="4">
    <location>
        <begin position="32"/>
        <end position="51"/>
    </location>
</feature>
<dbReference type="InterPro" id="IPR017205">
    <property type="entry name" value="Sig_transdc_His_kinase_ChrS"/>
</dbReference>
<dbReference type="KEGG" id="agy:ATC03_11375"/>
<proteinExistence type="predicted"/>
<dbReference type="Gene3D" id="3.30.565.10">
    <property type="entry name" value="Histidine kinase-like ATPase, C-terminal domain"/>
    <property type="match status" value="1"/>
</dbReference>
<dbReference type="GO" id="GO:0000155">
    <property type="term" value="F:phosphorelay sensor kinase activity"/>
    <property type="evidence" value="ECO:0007669"/>
    <property type="project" value="InterPro"/>
</dbReference>